<dbReference type="Proteomes" id="UP000018948">
    <property type="component" value="Unassembled WGS sequence"/>
</dbReference>
<dbReference type="InterPro" id="IPR045379">
    <property type="entry name" value="Crinkler_N"/>
</dbReference>
<evidence type="ECO:0000256" key="1">
    <source>
        <dbReference type="ARBA" id="ARBA00004340"/>
    </source>
</evidence>
<comment type="subcellular location">
    <subcellularLocation>
        <location evidence="1">Host cell</location>
    </subcellularLocation>
    <subcellularLocation>
        <location evidence="2">Secreted</location>
    </subcellularLocation>
</comment>
<sequence>MTGLKLSCAVVGGGGNVFLVQVDATNLDDKPLVYGLKNVIKANYPVTIRCDAKELLLFLAKKDGMWLDEAGAAAVELDALEYSQAFELMDPSLRLNNARYFGANFKPSEGEIHVLVVVPKATEELVLPAFEYEDNQREQQSDGAVVSGDGIERQTRKLSAPLQISDLTLERGVPSTSKSYC</sequence>
<organism evidence="5 6">
    <name type="scientific">Phytophthora nicotianae P10297</name>
    <dbReference type="NCBI Taxonomy" id="1317064"/>
    <lineage>
        <taxon>Eukaryota</taxon>
        <taxon>Sar</taxon>
        <taxon>Stramenopiles</taxon>
        <taxon>Oomycota</taxon>
        <taxon>Peronosporomycetes</taxon>
        <taxon>Peronosporales</taxon>
        <taxon>Peronosporaceae</taxon>
        <taxon>Phytophthora</taxon>
    </lineage>
</organism>
<dbReference type="EMBL" id="ANIY01002100">
    <property type="protein sequence ID" value="ETP42905.1"/>
    <property type="molecule type" value="Genomic_DNA"/>
</dbReference>
<evidence type="ECO:0000313" key="5">
    <source>
        <dbReference type="EMBL" id="ETP42905.1"/>
    </source>
</evidence>
<proteinExistence type="predicted"/>
<dbReference type="GO" id="GO:0005576">
    <property type="term" value="C:extracellular region"/>
    <property type="evidence" value="ECO:0007669"/>
    <property type="project" value="UniProtKB-SubCell"/>
</dbReference>
<reference evidence="5 6" key="1">
    <citation type="submission" date="2013-11" db="EMBL/GenBank/DDBJ databases">
        <title>The Genome Sequence of Phytophthora parasitica P10297.</title>
        <authorList>
            <consortium name="The Broad Institute Genomics Platform"/>
            <person name="Russ C."/>
            <person name="Tyler B."/>
            <person name="Panabieres F."/>
            <person name="Shan W."/>
            <person name="Tripathy S."/>
            <person name="Grunwald N."/>
            <person name="Machado M."/>
            <person name="Johnson C.S."/>
            <person name="Walker B."/>
            <person name="Young S.K."/>
            <person name="Zeng Q."/>
            <person name="Gargeya S."/>
            <person name="Fitzgerald M."/>
            <person name="Haas B."/>
            <person name="Abouelleil A."/>
            <person name="Allen A.W."/>
            <person name="Alvarado L."/>
            <person name="Arachchi H.M."/>
            <person name="Berlin A.M."/>
            <person name="Chapman S.B."/>
            <person name="Gainer-Dewar J."/>
            <person name="Goldberg J."/>
            <person name="Griggs A."/>
            <person name="Gujja S."/>
            <person name="Hansen M."/>
            <person name="Howarth C."/>
            <person name="Imamovic A."/>
            <person name="Ireland A."/>
            <person name="Larimer J."/>
            <person name="McCowan C."/>
            <person name="Murphy C."/>
            <person name="Pearson M."/>
            <person name="Poon T.W."/>
            <person name="Priest M."/>
            <person name="Roberts A."/>
            <person name="Saif S."/>
            <person name="Shea T."/>
            <person name="Sisk P."/>
            <person name="Sykes S."/>
            <person name="Wortman J."/>
            <person name="Nusbaum C."/>
            <person name="Birren B."/>
        </authorList>
    </citation>
    <scope>NUCLEOTIDE SEQUENCE [LARGE SCALE GENOMIC DNA]</scope>
    <source>
        <strain evidence="5 6">P10297</strain>
    </source>
</reference>
<dbReference type="GO" id="GO:0043657">
    <property type="term" value="C:host cell"/>
    <property type="evidence" value="ECO:0007669"/>
    <property type="project" value="UniProtKB-SubCell"/>
</dbReference>
<evidence type="ECO:0000313" key="6">
    <source>
        <dbReference type="Proteomes" id="UP000018948"/>
    </source>
</evidence>
<feature type="domain" description="Crinkler effector protein N-terminal" evidence="4">
    <location>
        <begin position="4"/>
        <end position="117"/>
    </location>
</feature>
<keyword evidence="3" id="KW-0964">Secreted</keyword>
<protein>
    <recommendedName>
        <fullName evidence="4">Crinkler effector protein N-terminal domain-containing protein</fullName>
    </recommendedName>
</protein>
<comment type="caution">
    <text evidence="5">The sequence shown here is derived from an EMBL/GenBank/DDBJ whole genome shotgun (WGS) entry which is preliminary data.</text>
</comment>
<gene>
    <name evidence="5" type="ORF">F442_10236</name>
</gene>
<dbReference type="Pfam" id="PF20147">
    <property type="entry name" value="Crinkler"/>
    <property type="match status" value="1"/>
</dbReference>
<name>W2Z755_PHYNI</name>
<dbReference type="AlphaFoldDB" id="W2Z755"/>
<evidence type="ECO:0000256" key="2">
    <source>
        <dbReference type="ARBA" id="ARBA00004613"/>
    </source>
</evidence>
<accession>W2Z755</accession>
<dbReference type="OrthoDB" id="127012at2759"/>
<evidence type="ECO:0000256" key="3">
    <source>
        <dbReference type="ARBA" id="ARBA00022525"/>
    </source>
</evidence>
<evidence type="ECO:0000259" key="4">
    <source>
        <dbReference type="Pfam" id="PF20147"/>
    </source>
</evidence>